<dbReference type="SMART" id="SM00138">
    <property type="entry name" value="MeTrc"/>
    <property type="match status" value="1"/>
</dbReference>
<sequence length="277" mass="31605">MGARQSAVPCGPPLSEREFQLFRDLLFRIAGIHLSDAKRALVAARLARRLRDHGWDSYTAYFQHLQQHHAELQTAVDLLTTNETYFFREPQHFDFLRDTILPPLRERGPVRVWSAACSSGEEPYSIAMTLAQVLGQQPWEVLASDLSTRVLEQARAASYRSAAFDAIPRELRQQYCLRGVGCHEGTSIIDPALCERVSFRQINLNAQLPALGEFDVIFLRNVLIYFPQETKVEVVRRLQARLRPGGWFIVSHSESLNRFSTQLELVRPSIYRKLAAA</sequence>
<dbReference type="PANTHER" id="PTHR24422">
    <property type="entry name" value="CHEMOTAXIS PROTEIN METHYLTRANSFERASE"/>
    <property type="match status" value="1"/>
</dbReference>
<dbReference type="SUPFAM" id="SSF47757">
    <property type="entry name" value="Chemotaxis receptor methyltransferase CheR, N-terminal domain"/>
    <property type="match status" value="1"/>
</dbReference>
<dbReference type="EC" id="2.1.1.80" evidence="5"/>
<keyword evidence="3 5" id="KW-0808">Transferase</keyword>
<name>A0A6L6PU86_9BURK</name>
<feature type="binding site" evidence="6">
    <location>
        <position position="145"/>
    </location>
    <ligand>
        <name>S-adenosyl-L-methionine</name>
        <dbReference type="ChEBI" id="CHEBI:59789"/>
    </ligand>
</feature>
<dbReference type="GO" id="GO:0032259">
    <property type="term" value="P:methylation"/>
    <property type="evidence" value="ECO:0007669"/>
    <property type="project" value="UniProtKB-KW"/>
</dbReference>
<comment type="catalytic activity">
    <reaction evidence="1 5">
        <text>L-glutamyl-[protein] + S-adenosyl-L-methionine = [protein]-L-glutamate 5-O-methyl ester + S-adenosyl-L-homocysteine</text>
        <dbReference type="Rhea" id="RHEA:24452"/>
        <dbReference type="Rhea" id="RHEA-COMP:10208"/>
        <dbReference type="Rhea" id="RHEA-COMP:10311"/>
        <dbReference type="ChEBI" id="CHEBI:29973"/>
        <dbReference type="ChEBI" id="CHEBI:57856"/>
        <dbReference type="ChEBI" id="CHEBI:59789"/>
        <dbReference type="ChEBI" id="CHEBI:82795"/>
        <dbReference type="EC" id="2.1.1.80"/>
    </reaction>
</comment>
<feature type="domain" description="CheR-type methyltransferase" evidence="7">
    <location>
        <begin position="13"/>
        <end position="276"/>
    </location>
</feature>
<dbReference type="AlphaFoldDB" id="A0A6L6PU86"/>
<keyword evidence="9" id="KW-1185">Reference proteome</keyword>
<reference evidence="8 9" key="1">
    <citation type="submission" date="2019-11" db="EMBL/GenBank/DDBJ databases">
        <title>Type strains purchased from KCTC, JCM and DSMZ.</title>
        <authorList>
            <person name="Lu H."/>
        </authorList>
    </citation>
    <scope>NUCLEOTIDE SEQUENCE [LARGE SCALE GENOMIC DNA]</scope>
    <source>
        <strain evidence="8 9">KCTC 22382</strain>
    </source>
</reference>
<keyword evidence="2 5" id="KW-0489">Methyltransferase</keyword>
<feature type="binding site" evidence="6">
    <location>
        <position position="88"/>
    </location>
    <ligand>
        <name>S-adenosyl-L-methionine</name>
        <dbReference type="ChEBI" id="CHEBI:59789"/>
    </ligand>
</feature>
<dbReference type="GO" id="GO:0008983">
    <property type="term" value="F:protein-glutamate O-methyltransferase activity"/>
    <property type="evidence" value="ECO:0007669"/>
    <property type="project" value="UniProtKB-EC"/>
</dbReference>
<accession>A0A6L6PU86</accession>
<keyword evidence="4 5" id="KW-0949">S-adenosyl-L-methionine</keyword>
<gene>
    <name evidence="8" type="ORF">GM676_30180</name>
</gene>
<protein>
    <recommendedName>
        <fullName evidence="5">Chemotaxis protein methyltransferase</fullName>
        <ecNumber evidence="5">2.1.1.80</ecNumber>
    </recommendedName>
</protein>
<dbReference type="InterPro" id="IPR022641">
    <property type="entry name" value="CheR_N"/>
</dbReference>
<dbReference type="Pfam" id="PF01739">
    <property type="entry name" value="CheR"/>
    <property type="match status" value="1"/>
</dbReference>
<dbReference type="InterPro" id="IPR026024">
    <property type="entry name" value="Chemotaxis_MeTrfase_CheR"/>
</dbReference>
<dbReference type="PIRSF" id="PIRSF000410">
    <property type="entry name" value="CheR"/>
    <property type="match status" value="1"/>
</dbReference>
<comment type="function">
    <text evidence="5">Methylation of the membrane-bound methyl-accepting chemotaxis proteins (MCP) to form gamma-glutamyl methyl ester residues in MCP.</text>
</comment>
<dbReference type="OrthoDB" id="9816309at2"/>
<dbReference type="Gene3D" id="3.40.50.150">
    <property type="entry name" value="Vaccinia Virus protein VP39"/>
    <property type="match status" value="1"/>
</dbReference>
<dbReference type="RefSeq" id="WP_155468242.1">
    <property type="nucleotide sequence ID" value="NZ_WNKY01000072.1"/>
</dbReference>
<dbReference type="SUPFAM" id="SSF53335">
    <property type="entry name" value="S-adenosyl-L-methionine-dependent methyltransferases"/>
    <property type="match status" value="1"/>
</dbReference>
<evidence type="ECO:0000256" key="4">
    <source>
        <dbReference type="ARBA" id="ARBA00022691"/>
    </source>
</evidence>
<evidence type="ECO:0000313" key="9">
    <source>
        <dbReference type="Proteomes" id="UP000475582"/>
    </source>
</evidence>
<feature type="binding site" evidence="6">
    <location>
        <begin position="203"/>
        <end position="204"/>
    </location>
    <ligand>
        <name>S-adenosyl-L-methionine</name>
        <dbReference type="ChEBI" id="CHEBI:59789"/>
    </ligand>
</feature>
<dbReference type="PRINTS" id="PR00996">
    <property type="entry name" value="CHERMTFRASE"/>
</dbReference>
<evidence type="ECO:0000259" key="7">
    <source>
        <dbReference type="PROSITE" id="PS50123"/>
    </source>
</evidence>
<feature type="binding site" evidence="6">
    <location>
        <begin position="220"/>
        <end position="221"/>
    </location>
    <ligand>
        <name>S-adenosyl-L-methionine</name>
        <dbReference type="ChEBI" id="CHEBI:59789"/>
    </ligand>
</feature>
<dbReference type="PANTHER" id="PTHR24422:SF26">
    <property type="entry name" value="CHEMOTAXIS PROTEIN METHYLTRANSFERASE"/>
    <property type="match status" value="1"/>
</dbReference>
<dbReference type="PROSITE" id="PS50123">
    <property type="entry name" value="CHER"/>
    <property type="match status" value="1"/>
</dbReference>
<dbReference type="Pfam" id="PF03705">
    <property type="entry name" value="CheR_N"/>
    <property type="match status" value="1"/>
</dbReference>
<organism evidence="8 9">
    <name type="scientific">Duganella radicis</name>
    <dbReference type="NCBI Taxonomy" id="551988"/>
    <lineage>
        <taxon>Bacteria</taxon>
        <taxon>Pseudomonadati</taxon>
        <taxon>Pseudomonadota</taxon>
        <taxon>Betaproteobacteria</taxon>
        <taxon>Burkholderiales</taxon>
        <taxon>Oxalobacteraceae</taxon>
        <taxon>Telluria group</taxon>
        <taxon>Duganella</taxon>
    </lineage>
</organism>
<dbReference type="EMBL" id="WNKY01000072">
    <property type="protein sequence ID" value="MTV41825.1"/>
    <property type="molecule type" value="Genomic_DNA"/>
</dbReference>
<dbReference type="Gene3D" id="1.10.155.10">
    <property type="entry name" value="Chemotaxis receptor methyltransferase CheR, N-terminal domain"/>
    <property type="match status" value="1"/>
</dbReference>
<dbReference type="InterPro" id="IPR000780">
    <property type="entry name" value="CheR_MeTrfase"/>
</dbReference>
<dbReference type="InterPro" id="IPR036804">
    <property type="entry name" value="CheR_N_sf"/>
</dbReference>
<evidence type="ECO:0000256" key="1">
    <source>
        <dbReference type="ARBA" id="ARBA00001541"/>
    </source>
</evidence>
<dbReference type="InterPro" id="IPR050903">
    <property type="entry name" value="Bact_Chemotaxis_MeTrfase"/>
</dbReference>
<dbReference type="InterPro" id="IPR029063">
    <property type="entry name" value="SAM-dependent_MTases_sf"/>
</dbReference>
<dbReference type="CDD" id="cd02440">
    <property type="entry name" value="AdoMet_MTases"/>
    <property type="match status" value="1"/>
</dbReference>
<dbReference type="Proteomes" id="UP000475582">
    <property type="component" value="Unassembled WGS sequence"/>
</dbReference>
<evidence type="ECO:0000256" key="2">
    <source>
        <dbReference type="ARBA" id="ARBA00022603"/>
    </source>
</evidence>
<proteinExistence type="predicted"/>
<evidence type="ECO:0000313" key="8">
    <source>
        <dbReference type="EMBL" id="MTV41825.1"/>
    </source>
</evidence>
<feature type="binding site" evidence="6">
    <location>
        <position position="122"/>
    </location>
    <ligand>
        <name>S-adenosyl-L-methionine</name>
        <dbReference type="ChEBI" id="CHEBI:59789"/>
    </ligand>
</feature>
<feature type="binding site" evidence="6">
    <location>
        <position position="82"/>
    </location>
    <ligand>
        <name>S-adenosyl-L-methionine</name>
        <dbReference type="ChEBI" id="CHEBI:59789"/>
    </ligand>
</feature>
<evidence type="ECO:0000256" key="6">
    <source>
        <dbReference type="PIRSR" id="PIRSR000410-1"/>
    </source>
</evidence>
<comment type="caution">
    <text evidence="8">The sequence shown here is derived from an EMBL/GenBank/DDBJ whole genome shotgun (WGS) entry which is preliminary data.</text>
</comment>
<dbReference type="InterPro" id="IPR022642">
    <property type="entry name" value="CheR_C"/>
</dbReference>
<evidence type="ECO:0000256" key="3">
    <source>
        <dbReference type="ARBA" id="ARBA00022679"/>
    </source>
</evidence>
<evidence type="ECO:0000256" key="5">
    <source>
        <dbReference type="PIRNR" id="PIRNR000410"/>
    </source>
</evidence>
<feature type="binding site" evidence="6">
    <location>
        <position position="84"/>
    </location>
    <ligand>
        <name>S-adenosyl-L-methionine</name>
        <dbReference type="ChEBI" id="CHEBI:59789"/>
    </ligand>
</feature>